<feature type="coiled-coil region" evidence="5">
    <location>
        <begin position="72"/>
        <end position="99"/>
    </location>
</feature>
<accession>A0AAV9INH7</accession>
<evidence type="ECO:0000313" key="8">
    <source>
        <dbReference type="Proteomes" id="UP001300502"/>
    </source>
</evidence>
<keyword evidence="2" id="KW-0805">Transcription regulation</keyword>
<dbReference type="GO" id="GO:0016592">
    <property type="term" value="C:mediator complex"/>
    <property type="evidence" value="ECO:0007669"/>
    <property type="project" value="InterPro"/>
</dbReference>
<dbReference type="Gene3D" id="6.10.280.10">
    <property type="entry name" value="Mediator complex, subunit Med21"/>
    <property type="match status" value="1"/>
</dbReference>
<evidence type="ECO:0000256" key="1">
    <source>
        <dbReference type="ARBA" id="ARBA00004123"/>
    </source>
</evidence>
<keyword evidence="4" id="KW-0539">Nucleus</keyword>
<name>A0AAV9INH7_9RHOD</name>
<evidence type="ECO:0000313" key="7">
    <source>
        <dbReference type="EMBL" id="KAK4528823.1"/>
    </source>
</evidence>
<evidence type="ECO:0000256" key="4">
    <source>
        <dbReference type="ARBA" id="ARBA00023242"/>
    </source>
</evidence>
<proteinExistence type="predicted"/>
<keyword evidence="8" id="KW-1185">Reference proteome</keyword>
<comment type="subcellular location">
    <subcellularLocation>
        <location evidence="1">Nucleus</location>
    </subcellularLocation>
</comment>
<gene>
    <name evidence="7" type="ORF">GAYE_SCF65G6770</name>
</gene>
<protein>
    <recommendedName>
        <fullName evidence="9">Mediator of RNA polymerase II transcription subunit 21</fullName>
    </recommendedName>
</protein>
<sequence length="137" mass="15455">MSDPVSKLHLAIQQLSVAMFTGLGVTQRDASEKEPPNFSGDEGGSTEESTSQHFRDSVADLSKDVARRAKDIFELLEQVDGMEEEAKQWEDSLFSQERDSLATERLKEEWKESCRLYEVLKNVKVSSEQGGEEEQDP</sequence>
<comment type="caution">
    <text evidence="7">The sequence shown here is derived from an EMBL/GenBank/DDBJ whole genome shotgun (WGS) entry which is preliminary data.</text>
</comment>
<dbReference type="SUPFAM" id="SSF140718">
    <property type="entry name" value="Mediator hinge subcomplex-like"/>
    <property type="match status" value="1"/>
</dbReference>
<evidence type="ECO:0000256" key="6">
    <source>
        <dbReference type="SAM" id="MobiDB-lite"/>
    </source>
</evidence>
<feature type="region of interest" description="Disordered" evidence="6">
    <location>
        <begin position="26"/>
        <end position="58"/>
    </location>
</feature>
<dbReference type="EMBL" id="JANCYU010000070">
    <property type="protein sequence ID" value="KAK4528823.1"/>
    <property type="molecule type" value="Genomic_DNA"/>
</dbReference>
<evidence type="ECO:0000256" key="3">
    <source>
        <dbReference type="ARBA" id="ARBA00023163"/>
    </source>
</evidence>
<reference evidence="7 8" key="1">
    <citation type="submission" date="2022-07" db="EMBL/GenBank/DDBJ databases">
        <title>Genome-wide signatures of adaptation to extreme environments.</title>
        <authorList>
            <person name="Cho C.H."/>
            <person name="Yoon H.S."/>
        </authorList>
    </citation>
    <scope>NUCLEOTIDE SEQUENCE [LARGE SCALE GENOMIC DNA]</scope>
    <source>
        <strain evidence="7 8">108.79 E11</strain>
    </source>
</reference>
<keyword evidence="3" id="KW-0804">Transcription</keyword>
<evidence type="ECO:0000256" key="2">
    <source>
        <dbReference type="ARBA" id="ARBA00023015"/>
    </source>
</evidence>
<evidence type="ECO:0008006" key="9">
    <source>
        <dbReference type="Google" id="ProtNLM"/>
    </source>
</evidence>
<evidence type="ECO:0000256" key="5">
    <source>
        <dbReference type="SAM" id="Coils"/>
    </source>
</evidence>
<dbReference type="AlphaFoldDB" id="A0AAV9INH7"/>
<dbReference type="Proteomes" id="UP001300502">
    <property type="component" value="Unassembled WGS sequence"/>
</dbReference>
<keyword evidence="5" id="KW-0175">Coiled coil</keyword>
<dbReference type="InterPro" id="IPR037212">
    <property type="entry name" value="Med7/Med21-like"/>
</dbReference>
<organism evidence="7 8">
    <name type="scientific">Galdieria yellowstonensis</name>
    <dbReference type="NCBI Taxonomy" id="3028027"/>
    <lineage>
        <taxon>Eukaryota</taxon>
        <taxon>Rhodophyta</taxon>
        <taxon>Bangiophyceae</taxon>
        <taxon>Galdieriales</taxon>
        <taxon>Galdieriaceae</taxon>
        <taxon>Galdieria</taxon>
    </lineage>
</organism>